<dbReference type="EMBL" id="KE123997">
    <property type="protein sequence ID" value="EPB86067.1"/>
    <property type="molecule type" value="Genomic_DNA"/>
</dbReference>
<accession>S2JCA8</accession>
<evidence type="ECO:0000313" key="1">
    <source>
        <dbReference type="EMBL" id="EPB86067.1"/>
    </source>
</evidence>
<name>S2JCA8_MUCC1</name>
<dbReference type="VEuPathDB" id="FungiDB:HMPREF1544_07143"/>
<keyword evidence="2" id="KW-1185">Reference proteome</keyword>
<gene>
    <name evidence="1" type="ORF">HMPREF1544_07143</name>
</gene>
<evidence type="ECO:0000313" key="2">
    <source>
        <dbReference type="Proteomes" id="UP000014254"/>
    </source>
</evidence>
<organism evidence="1 2">
    <name type="scientific">Mucor circinelloides f. circinelloides (strain 1006PhL)</name>
    <name type="common">Mucormycosis agent</name>
    <name type="synonym">Calyptromyces circinelloides</name>
    <dbReference type="NCBI Taxonomy" id="1220926"/>
    <lineage>
        <taxon>Eukaryota</taxon>
        <taxon>Fungi</taxon>
        <taxon>Fungi incertae sedis</taxon>
        <taxon>Mucoromycota</taxon>
        <taxon>Mucoromycotina</taxon>
        <taxon>Mucoromycetes</taxon>
        <taxon>Mucorales</taxon>
        <taxon>Mucorineae</taxon>
        <taxon>Mucoraceae</taxon>
        <taxon>Mucor</taxon>
    </lineage>
</organism>
<proteinExistence type="predicted"/>
<dbReference type="Proteomes" id="UP000014254">
    <property type="component" value="Unassembled WGS sequence"/>
</dbReference>
<dbReference type="AlphaFoldDB" id="S2JCA8"/>
<protein>
    <submittedName>
        <fullName evidence="1">Uncharacterized protein</fullName>
    </submittedName>
</protein>
<sequence length="77" mass="8691">MITDAFIGGNLTAKIEKISPVSKEALFNITERHQHPLILDIKYAIIEAIKTCNNTKQLVEGYEKRLLTSLTFKSNQS</sequence>
<reference evidence="2" key="1">
    <citation type="submission" date="2013-05" db="EMBL/GenBank/DDBJ databases">
        <title>The Genome sequence of Mucor circinelloides f. circinelloides 1006PhL.</title>
        <authorList>
            <consortium name="The Broad Institute Genomics Platform"/>
            <person name="Cuomo C."/>
            <person name="Earl A."/>
            <person name="Findley K."/>
            <person name="Lee S.C."/>
            <person name="Walker B."/>
            <person name="Young S."/>
            <person name="Zeng Q."/>
            <person name="Gargeya S."/>
            <person name="Fitzgerald M."/>
            <person name="Haas B."/>
            <person name="Abouelleil A."/>
            <person name="Allen A.W."/>
            <person name="Alvarado L."/>
            <person name="Arachchi H.M."/>
            <person name="Berlin A.M."/>
            <person name="Chapman S.B."/>
            <person name="Gainer-Dewar J."/>
            <person name="Goldberg J."/>
            <person name="Griggs A."/>
            <person name="Gujja S."/>
            <person name="Hansen M."/>
            <person name="Howarth C."/>
            <person name="Imamovic A."/>
            <person name="Ireland A."/>
            <person name="Larimer J."/>
            <person name="McCowan C."/>
            <person name="Murphy C."/>
            <person name="Pearson M."/>
            <person name="Poon T.W."/>
            <person name="Priest M."/>
            <person name="Roberts A."/>
            <person name="Saif S."/>
            <person name="Shea T."/>
            <person name="Sisk P."/>
            <person name="Sykes S."/>
            <person name="Wortman J."/>
            <person name="Nusbaum C."/>
            <person name="Birren B."/>
        </authorList>
    </citation>
    <scope>NUCLEOTIDE SEQUENCE [LARGE SCALE GENOMIC DNA]</scope>
    <source>
        <strain evidence="2">1006PhL</strain>
    </source>
</reference>
<dbReference type="InParanoid" id="S2JCA8"/>